<evidence type="ECO:0000256" key="1">
    <source>
        <dbReference type="SAM" id="Phobius"/>
    </source>
</evidence>
<keyword evidence="1" id="KW-1133">Transmembrane helix</keyword>
<dbReference type="EMBL" id="WAGX01000005">
    <property type="protein sequence ID" value="KAB1438351.1"/>
    <property type="molecule type" value="Genomic_DNA"/>
</dbReference>
<evidence type="ECO:0000313" key="2">
    <source>
        <dbReference type="EMBL" id="KAB1438351.1"/>
    </source>
</evidence>
<name>A0A7V7QKU9_9FIRM</name>
<feature type="transmembrane region" description="Helical" evidence="1">
    <location>
        <begin position="212"/>
        <end position="231"/>
    </location>
</feature>
<feature type="transmembrane region" description="Helical" evidence="1">
    <location>
        <begin position="147"/>
        <end position="164"/>
    </location>
</feature>
<dbReference type="AlphaFoldDB" id="A0A7V7QKU9"/>
<comment type="caution">
    <text evidence="2">The sequence shown here is derived from an EMBL/GenBank/DDBJ whole genome shotgun (WGS) entry which is preliminary data.</text>
</comment>
<feature type="transmembrane region" description="Helical" evidence="1">
    <location>
        <begin position="113"/>
        <end position="135"/>
    </location>
</feature>
<reference evidence="2 3" key="1">
    <citation type="submission" date="2019-09" db="EMBL/GenBank/DDBJ databases">
        <authorList>
            <person name="Valk L.C."/>
        </authorList>
    </citation>
    <scope>NUCLEOTIDE SEQUENCE [LARGE SCALE GENOMIC DNA]</scope>
    <source>
        <strain evidence="2">GalUA</strain>
    </source>
</reference>
<feature type="transmembrane region" description="Helical" evidence="1">
    <location>
        <begin position="237"/>
        <end position="257"/>
    </location>
</feature>
<accession>A0A7V7QKU9</accession>
<organism evidence="2 3">
    <name type="scientific">Candidatus Galacturonatibacter soehngenii</name>
    <dbReference type="NCBI Taxonomy" id="2307010"/>
    <lineage>
        <taxon>Bacteria</taxon>
        <taxon>Bacillati</taxon>
        <taxon>Bacillota</taxon>
        <taxon>Clostridia</taxon>
        <taxon>Lachnospirales</taxon>
        <taxon>Lachnospiraceae</taxon>
        <taxon>Candidatus Galacturonatibacter</taxon>
    </lineage>
</organism>
<dbReference type="InterPro" id="IPR021509">
    <property type="entry name" value="DUF3169"/>
</dbReference>
<dbReference type="Pfam" id="PF11368">
    <property type="entry name" value="DUF3169"/>
    <property type="match status" value="1"/>
</dbReference>
<dbReference type="OrthoDB" id="1777828at2"/>
<proteinExistence type="predicted"/>
<keyword evidence="1" id="KW-0812">Transmembrane</keyword>
<keyword evidence="1" id="KW-0472">Membrane</keyword>
<keyword evidence="3" id="KW-1185">Reference proteome</keyword>
<feature type="transmembrane region" description="Helical" evidence="1">
    <location>
        <begin position="26"/>
        <end position="47"/>
    </location>
</feature>
<protein>
    <submittedName>
        <fullName evidence="2">DUF3169 family protein</fullName>
    </submittedName>
</protein>
<evidence type="ECO:0000313" key="3">
    <source>
        <dbReference type="Proteomes" id="UP000461768"/>
    </source>
</evidence>
<dbReference type="Proteomes" id="UP000461768">
    <property type="component" value="Unassembled WGS sequence"/>
</dbReference>
<reference evidence="2 3" key="2">
    <citation type="submission" date="2020-02" db="EMBL/GenBank/DDBJ databases">
        <title>Candidatus Galacturonibacter soehngenii shows hetero-acetogenic catabolism of galacturonic acid but lacks a canonical carbon monoxide dehydrogenase/acetyl-CoA synthase complex.</title>
        <authorList>
            <person name="Diender M."/>
            <person name="Stouten G.R."/>
            <person name="Petersen J.F."/>
            <person name="Nielsen P.H."/>
            <person name="Dueholm M.S."/>
            <person name="Pronk J.T."/>
            <person name="Van Loosdrecht M.C.M."/>
        </authorList>
    </citation>
    <scope>NUCLEOTIDE SEQUENCE [LARGE SCALE GENOMIC DNA]</scope>
    <source>
        <strain evidence="2">GalUA</strain>
    </source>
</reference>
<gene>
    <name evidence="2" type="ORF">F7O84_12445</name>
</gene>
<sequence>MRRMMRVRSKNINEIKKEDKSAFNKFILILLIGMLVGALIGVLSAILGESIADVSEKWLQNMLVFIAPFANLILIPVTFLPALYLYQSSRRRYREWGGENEAQLEKIELNISYALWITNLAMILSMFFFAVGLWLTTNAEYSVSGNFLALWIGGFILINIFITLTQQKVVNFTKEINPEKEGSVFDLNFAKKWENSCDEAEKLKIYKSSYKAYRSVNITCIILWMVCTLGSTIWDFGLLPVTFVSIIWIVQISSYCLECIRLEKVRKDQII</sequence>
<feature type="transmembrane region" description="Helical" evidence="1">
    <location>
        <begin position="62"/>
        <end position="86"/>
    </location>
</feature>